<name>A0A8S0W1L6_9FIRM</name>
<accession>A0A8S0W1L6</accession>
<evidence type="ECO:0000256" key="5">
    <source>
        <dbReference type="ARBA" id="ARBA00023136"/>
    </source>
</evidence>
<dbReference type="PANTHER" id="PTHR30572">
    <property type="entry name" value="MEMBRANE COMPONENT OF TRANSPORTER-RELATED"/>
    <property type="match status" value="1"/>
</dbReference>
<dbReference type="InterPro" id="IPR050250">
    <property type="entry name" value="Macrolide_Exporter_MacB"/>
</dbReference>
<evidence type="ECO:0000256" key="6">
    <source>
        <dbReference type="ARBA" id="ARBA00038076"/>
    </source>
</evidence>
<evidence type="ECO:0000256" key="1">
    <source>
        <dbReference type="ARBA" id="ARBA00004651"/>
    </source>
</evidence>
<feature type="transmembrane region" description="Helical" evidence="7">
    <location>
        <begin position="21"/>
        <end position="42"/>
    </location>
</feature>
<keyword evidence="5 7" id="KW-0472">Membrane</keyword>
<evidence type="ECO:0000256" key="4">
    <source>
        <dbReference type="ARBA" id="ARBA00022989"/>
    </source>
</evidence>
<dbReference type="GO" id="GO:0022857">
    <property type="term" value="F:transmembrane transporter activity"/>
    <property type="evidence" value="ECO:0007669"/>
    <property type="project" value="TreeGrafter"/>
</dbReference>
<evidence type="ECO:0000256" key="7">
    <source>
        <dbReference type="SAM" id="Phobius"/>
    </source>
</evidence>
<dbReference type="InterPro" id="IPR025857">
    <property type="entry name" value="MacB_PCD"/>
</dbReference>
<keyword evidence="2" id="KW-1003">Cell membrane</keyword>
<organism evidence="10">
    <name type="scientific">Acididesulfobacillus acetoxydans</name>
    <dbReference type="NCBI Taxonomy" id="1561005"/>
    <lineage>
        <taxon>Bacteria</taxon>
        <taxon>Bacillati</taxon>
        <taxon>Bacillota</taxon>
        <taxon>Clostridia</taxon>
        <taxon>Eubacteriales</taxon>
        <taxon>Peptococcaceae</taxon>
        <taxon>Acididesulfobacillus</taxon>
    </lineage>
</organism>
<dbReference type="Pfam" id="PF12704">
    <property type="entry name" value="MacB_PCD"/>
    <property type="match status" value="1"/>
</dbReference>
<proteinExistence type="inferred from homology"/>
<gene>
    <name evidence="10" type="ORF">DEACI_0134</name>
</gene>
<protein>
    <submittedName>
        <fullName evidence="10">FtsX-like permease family</fullName>
    </submittedName>
</protein>
<comment type="subcellular location">
    <subcellularLocation>
        <location evidence="1">Cell membrane</location>
        <topology evidence="1">Multi-pass membrane protein</topology>
    </subcellularLocation>
</comment>
<dbReference type="Pfam" id="PF02687">
    <property type="entry name" value="FtsX"/>
    <property type="match status" value="1"/>
</dbReference>
<dbReference type="InterPro" id="IPR003838">
    <property type="entry name" value="ABC3_permease_C"/>
</dbReference>
<dbReference type="Proteomes" id="UP000836597">
    <property type="component" value="Chromosome"/>
</dbReference>
<dbReference type="AlphaFoldDB" id="A0A8S0W1L6"/>
<keyword evidence="4 7" id="KW-1133">Transmembrane helix</keyword>
<evidence type="ECO:0000313" key="10">
    <source>
        <dbReference type="EMBL" id="CAA7599508.1"/>
    </source>
</evidence>
<evidence type="ECO:0000256" key="3">
    <source>
        <dbReference type="ARBA" id="ARBA00022692"/>
    </source>
</evidence>
<reference evidence="10" key="1">
    <citation type="submission" date="2020-01" db="EMBL/GenBank/DDBJ databases">
        <authorList>
            <person name="Hornung B."/>
        </authorList>
    </citation>
    <scope>NUCLEOTIDE SEQUENCE</scope>
    <source>
        <strain evidence="10">PacBioINE</strain>
    </source>
</reference>
<evidence type="ECO:0000256" key="2">
    <source>
        <dbReference type="ARBA" id="ARBA00022475"/>
    </source>
</evidence>
<dbReference type="KEGG" id="aacx:DEACI_0134"/>
<dbReference type="EMBL" id="LR746496">
    <property type="protein sequence ID" value="CAA7599508.1"/>
    <property type="molecule type" value="Genomic_DNA"/>
</dbReference>
<evidence type="ECO:0000259" key="8">
    <source>
        <dbReference type="Pfam" id="PF02687"/>
    </source>
</evidence>
<dbReference type="RefSeq" id="WP_240983308.1">
    <property type="nucleotide sequence ID" value="NZ_LR746496.1"/>
</dbReference>
<feature type="transmembrane region" description="Helical" evidence="7">
    <location>
        <begin position="372"/>
        <end position="391"/>
    </location>
</feature>
<dbReference type="GO" id="GO:0005886">
    <property type="term" value="C:plasma membrane"/>
    <property type="evidence" value="ECO:0007669"/>
    <property type="project" value="UniProtKB-SubCell"/>
</dbReference>
<dbReference type="PANTHER" id="PTHR30572:SF4">
    <property type="entry name" value="ABC TRANSPORTER PERMEASE YTRF"/>
    <property type="match status" value="1"/>
</dbReference>
<sequence>MNFLESIRVSIRALLANKLRSMLTMLGIIIGVGAVIAMVAIGNGASAQITSRIQGLGSNLLIITPGQSNSGGVRGGFGSGNTLTMADVPKVAAAGPAVEAVAPATGRNVQVVFGGGNTSTTVTGTTADYARIRNVTINSGRFLSPKDVDTYARVAVLGPTVVENVFGDPNAPVIGKIIKLNNVPFQVIGVTVSQGSSGFMNNDDMIYVPITTAQDLLIGNKYVRQIFVEASSASMMQAAQDEVTAALERAHHLVSGQPDDFSVMNQADILATMQGVTQTMTMLLGGIAGISLLVGGIGIMNIMLVSVTERTREIGIRKAIGAKGRDIMMQFLIEAVVLSILGGGIGILLGWAGSHLVGKALKMTATISPGSILLAFGFSAAIGIVFGVFPARKAAGMDPIEALRYE</sequence>
<keyword evidence="3 7" id="KW-0812">Transmembrane</keyword>
<evidence type="ECO:0000259" key="9">
    <source>
        <dbReference type="Pfam" id="PF12704"/>
    </source>
</evidence>
<feature type="transmembrane region" description="Helical" evidence="7">
    <location>
        <begin position="327"/>
        <end position="352"/>
    </location>
</feature>
<feature type="domain" description="ABC3 transporter permease C-terminal" evidence="8">
    <location>
        <begin position="287"/>
        <end position="399"/>
    </location>
</feature>
<feature type="transmembrane region" description="Helical" evidence="7">
    <location>
        <begin position="282"/>
        <end position="307"/>
    </location>
</feature>
<feature type="domain" description="MacB-like periplasmic core" evidence="9">
    <location>
        <begin position="21"/>
        <end position="245"/>
    </location>
</feature>
<comment type="similarity">
    <text evidence="6">Belongs to the ABC-4 integral membrane protein family.</text>
</comment>